<protein>
    <recommendedName>
        <fullName evidence="1">Reverse transcriptase/retrotransposon-derived protein RNase H-like domain-containing protein</fullName>
    </recommendedName>
</protein>
<dbReference type="EMBL" id="KZ503201">
    <property type="protein sequence ID" value="PKU67389.1"/>
    <property type="molecule type" value="Genomic_DNA"/>
</dbReference>
<evidence type="ECO:0000259" key="1">
    <source>
        <dbReference type="Pfam" id="PF17919"/>
    </source>
</evidence>
<reference evidence="2 3" key="2">
    <citation type="journal article" date="2017" name="Nature">
        <title>The Apostasia genome and the evolution of orchids.</title>
        <authorList>
            <person name="Zhang G.Q."/>
            <person name="Liu K.W."/>
            <person name="Li Z."/>
            <person name="Lohaus R."/>
            <person name="Hsiao Y.Y."/>
            <person name="Niu S.C."/>
            <person name="Wang J.Y."/>
            <person name="Lin Y.C."/>
            <person name="Xu Q."/>
            <person name="Chen L.J."/>
            <person name="Yoshida K."/>
            <person name="Fujiwara S."/>
            <person name="Wang Z.W."/>
            <person name="Zhang Y.Q."/>
            <person name="Mitsuda N."/>
            <person name="Wang M."/>
            <person name="Liu G.H."/>
            <person name="Pecoraro L."/>
            <person name="Huang H.X."/>
            <person name="Xiao X.J."/>
            <person name="Lin M."/>
            <person name="Wu X.Y."/>
            <person name="Wu W.L."/>
            <person name="Chen Y.Y."/>
            <person name="Chang S.B."/>
            <person name="Sakamoto S."/>
            <person name="Ohme-Takagi M."/>
            <person name="Yagi M."/>
            <person name="Zeng S.J."/>
            <person name="Shen C.Y."/>
            <person name="Yeh C.M."/>
            <person name="Luo Y.B."/>
            <person name="Tsai W.C."/>
            <person name="Van de Peer Y."/>
            <person name="Liu Z.J."/>
        </authorList>
    </citation>
    <scope>NUCLEOTIDE SEQUENCE [LARGE SCALE GENOMIC DNA]</scope>
    <source>
        <tissue evidence="2">The whole plant</tissue>
    </source>
</reference>
<proteinExistence type="predicted"/>
<dbReference type="InterPro" id="IPR043502">
    <property type="entry name" value="DNA/RNA_pol_sf"/>
</dbReference>
<dbReference type="Pfam" id="PF17919">
    <property type="entry name" value="RT_RNaseH_2"/>
    <property type="match status" value="1"/>
</dbReference>
<evidence type="ECO:0000313" key="2">
    <source>
        <dbReference type="EMBL" id="PKU67389.1"/>
    </source>
</evidence>
<evidence type="ECO:0000313" key="3">
    <source>
        <dbReference type="Proteomes" id="UP000233837"/>
    </source>
</evidence>
<dbReference type="PANTHER" id="PTHR34072:SF57">
    <property type="entry name" value="RNA-DIRECTED DNA POLYMERASE"/>
    <property type="match status" value="1"/>
</dbReference>
<organism evidence="2 3">
    <name type="scientific">Dendrobium catenatum</name>
    <dbReference type="NCBI Taxonomy" id="906689"/>
    <lineage>
        <taxon>Eukaryota</taxon>
        <taxon>Viridiplantae</taxon>
        <taxon>Streptophyta</taxon>
        <taxon>Embryophyta</taxon>
        <taxon>Tracheophyta</taxon>
        <taxon>Spermatophyta</taxon>
        <taxon>Magnoliopsida</taxon>
        <taxon>Liliopsida</taxon>
        <taxon>Asparagales</taxon>
        <taxon>Orchidaceae</taxon>
        <taxon>Epidendroideae</taxon>
        <taxon>Malaxideae</taxon>
        <taxon>Dendrobiinae</taxon>
        <taxon>Dendrobium</taxon>
    </lineage>
</organism>
<name>A0A2I0VVF6_9ASPA</name>
<dbReference type="SUPFAM" id="SSF56672">
    <property type="entry name" value="DNA/RNA polymerases"/>
    <property type="match status" value="1"/>
</dbReference>
<dbReference type="InterPro" id="IPR041577">
    <property type="entry name" value="RT_RNaseH_2"/>
</dbReference>
<dbReference type="PANTHER" id="PTHR34072">
    <property type="entry name" value="ENZYMATIC POLYPROTEIN-RELATED"/>
    <property type="match status" value="1"/>
</dbReference>
<keyword evidence="3" id="KW-1185">Reference proteome</keyword>
<dbReference type="AlphaFoldDB" id="A0A2I0VVF6"/>
<dbReference type="Proteomes" id="UP000233837">
    <property type="component" value="Unassembled WGS sequence"/>
</dbReference>
<accession>A0A2I0VVF6</accession>
<feature type="domain" description="Reverse transcriptase/retrotransposon-derived protein RNase H-like" evidence="1">
    <location>
        <begin position="13"/>
        <end position="84"/>
    </location>
</feature>
<gene>
    <name evidence="2" type="ORF">MA16_Dca022363</name>
</gene>
<sequence length="88" mass="10207">MPFLDKDNPFIFDSSCHKAYNTLIHHLTTPFIIIYPNWSLHFVVMCDGSDISICIVLGKKRDKNFHVIFFASKILNSAQSNYRRNGNE</sequence>
<reference evidence="2 3" key="1">
    <citation type="journal article" date="2016" name="Sci. Rep.">
        <title>The Dendrobium catenatum Lindl. genome sequence provides insights into polysaccharide synthase, floral development and adaptive evolution.</title>
        <authorList>
            <person name="Zhang G.Q."/>
            <person name="Xu Q."/>
            <person name="Bian C."/>
            <person name="Tsai W.C."/>
            <person name="Yeh C.M."/>
            <person name="Liu K.W."/>
            <person name="Yoshida K."/>
            <person name="Zhang L.S."/>
            <person name="Chang S.B."/>
            <person name="Chen F."/>
            <person name="Shi Y."/>
            <person name="Su Y.Y."/>
            <person name="Zhang Y.Q."/>
            <person name="Chen L.J."/>
            <person name="Yin Y."/>
            <person name="Lin M."/>
            <person name="Huang H."/>
            <person name="Deng H."/>
            <person name="Wang Z.W."/>
            <person name="Zhu S.L."/>
            <person name="Zhao X."/>
            <person name="Deng C."/>
            <person name="Niu S.C."/>
            <person name="Huang J."/>
            <person name="Wang M."/>
            <person name="Liu G.H."/>
            <person name="Yang H.J."/>
            <person name="Xiao X.J."/>
            <person name="Hsiao Y.Y."/>
            <person name="Wu W.L."/>
            <person name="Chen Y.Y."/>
            <person name="Mitsuda N."/>
            <person name="Ohme-Takagi M."/>
            <person name="Luo Y.B."/>
            <person name="Van de Peer Y."/>
            <person name="Liu Z.J."/>
        </authorList>
    </citation>
    <scope>NUCLEOTIDE SEQUENCE [LARGE SCALE GENOMIC DNA]</scope>
    <source>
        <tissue evidence="2">The whole plant</tissue>
    </source>
</reference>